<comment type="caution">
    <text evidence="3">The sequence shown here is derived from an EMBL/GenBank/DDBJ whole genome shotgun (WGS) entry which is preliminary data.</text>
</comment>
<reference evidence="3" key="1">
    <citation type="submission" date="2022-07" db="EMBL/GenBank/DDBJ databases">
        <title>Fungi with potential for degradation of polypropylene.</title>
        <authorList>
            <person name="Gostincar C."/>
        </authorList>
    </citation>
    <scope>NUCLEOTIDE SEQUENCE</scope>
    <source>
        <strain evidence="3">EXF-13308</strain>
    </source>
</reference>
<evidence type="ECO:0000256" key="1">
    <source>
        <dbReference type="SAM" id="MobiDB-lite"/>
    </source>
</evidence>
<dbReference type="Proteomes" id="UP001174694">
    <property type="component" value="Unassembled WGS sequence"/>
</dbReference>
<keyword evidence="4" id="KW-1185">Reference proteome</keyword>
<feature type="region of interest" description="Disordered" evidence="1">
    <location>
        <begin position="111"/>
        <end position="137"/>
    </location>
</feature>
<accession>A0AA38VJR9</accession>
<sequence>MPKPSRSRVETAAKERLLASLKEHGELSDQRLQLLRDFLVMSDYFSQPNHRGGLMCPGQKYYRMDGQEHTFDDVPFLKVLNSVRNHIQNDIPKDRRTTVYHKVLAGMPGYKETPDWDLPPDDPNKEPRTPFSVSKPGFEKPNAELIDTLAAAARLDAWTAACIGAQITWWDSIGECKYSCGLSLAPVPKVTGGRLGRDHTLEDVHNHFVRDKLLDYINTQLKESKREDARKAVFPDLDDDELKEYSRLVEEDNQERLRAQAQDNSPAEVRSRSEVRVRQDYTIPRNDAEAINLNLQNDAVENVFEDDTADLSIRCVGGIRNTKTLKPISKSVVQPDSKMLPEEEQMQIDDQSIIDRDCDQVRVMIKRFVGEGEWTADEFRRALGGQIGRTVLIEFLERRGPRAGMGSRAFQLSWEFFHRREKLGLPLSGAKRTDVVPLKTRRQKRGRADAGDKSARGKGKRTRTRREPLQEVVNGAE</sequence>
<dbReference type="EMBL" id="JANBVO010000036">
    <property type="protein sequence ID" value="KAJ9137148.1"/>
    <property type="molecule type" value="Genomic_DNA"/>
</dbReference>
<name>A0AA38VJR9_9PEZI</name>
<feature type="region of interest" description="Disordered" evidence="1">
    <location>
        <begin position="434"/>
        <end position="477"/>
    </location>
</feature>
<dbReference type="InterPro" id="IPR056143">
    <property type="entry name" value="DUF7726"/>
</dbReference>
<proteinExistence type="predicted"/>
<protein>
    <recommendedName>
        <fullName evidence="2">DUF7726 domain-containing protein</fullName>
    </recommendedName>
</protein>
<gene>
    <name evidence="3" type="ORF">NKR23_g9396</name>
</gene>
<dbReference type="AlphaFoldDB" id="A0AA38VJR9"/>
<evidence type="ECO:0000313" key="3">
    <source>
        <dbReference type="EMBL" id="KAJ9137148.1"/>
    </source>
</evidence>
<feature type="compositionally biased region" description="Basic and acidic residues" evidence="1">
    <location>
        <begin position="446"/>
        <end position="455"/>
    </location>
</feature>
<dbReference type="Pfam" id="PF24852">
    <property type="entry name" value="DUF7726"/>
    <property type="match status" value="1"/>
</dbReference>
<feature type="domain" description="DUF7726" evidence="2">
    <location>
        <begin position="354"/>
        <end position="425"/>
    </location>
</feature>
<feature type="region of interest" description="Disordered" evidence="1">
    <location>
        <begin position="253"/>
        <end position="275"/>
    </location>
</feature>
<organism evidence="3 4">
    <name type="scientific">Pleurostoma richardsiae</name>
    <dbReference type="NCBI Taxonomy" id="41990"/>
    <lineage>
        <taxon>Eukaryota</taxon>
        <taxon>Fungi</taxon>
        <taxon>Dikarya</taxon>
        <taxon>Ascomycota</taxon>
        <taxon>Pezizomycotina</taxon>
        <taxon>Sordariomycetes</taxon>
        <taxon>Sordariomycetidae</taxon>
        <taxon>Calosphaeriales</taxon>
        <taxon>Pleurostomataceae</taxon>
        <taxon>Pleurostoma</taxon>
    </lineage>
</organism>
<evidence type="ECO:0000259" key="2">
    <source>
        <dbReference type="Pfam" id="PF24852"/>
    </source>
</evidence>
<evidence type="ECO:0000313" key="4">
    <source>
        <dbReference type="Proteomes" id="UP001174694"/>
    </source>
</evidence>